<dbReference type="CDD" id="cd00063">
    <property type="entry name" value="FN3"/>
    <property type="match status" value="1"/>
</dbReference>
<dbReference type="Proteomes" id="UP001266305">
    <property type="component" value="Unassembled WGS sequence"/>
</dbReference>
<evidence type="ECO:0000256" key="4">
    <source>
        <dbReference type="ARBA" id="ARBA00023180"/>
    </source>
</evidence>
<reference evidence="6 7" key="1">
    <citation type="submission" date="2023-05" db="EMBL/GenBank/DDBJ databases">
        <title>B98-5 Cell Line De Novo Hybrid Assembly: An Optical Mapping Approach.</title>
        <authorList>
            <person name="Kananen K."/>
            <person name="Auerbach J.A."/>
            <person name="Kautto E."/>
            <person name="Blachly J.S."/>
        </authorList>
    </citation>
    <scope>NUCLEOTIDE SEQUENCE [LARGE SCALE GENOMIC DNA]</scope>
    <source>
        <strain evidence="6">B95-8</strain>
        <tissue evidence="6">Cell line</tissue>
    </source>
</reference>
<feature type="domain" description="Fibronectin type-III" evidence="5">
    <location>
        <begin position="216"/>
        <end position="311"/>
    </location>
</feature>
<keyword evidence="4" id="KW-0325">Glycoprotein</keyword>
<evidence type="ECO:0000256" key="3">
    <source>
        <dbReference type="ARBA" id="ARBA00022737"/>
    </source>
</evidence>
<dbReference type="PROSITE" id="PS01354">
    <property type="entry name" value="HEMATOPO_REC_L_F3"/>
    <property type="match status" value="1"/>
</dbReference>
<dbReference type="InterPro" id="IPR056621">
    <property type="entry name" value="FN3_IL27B_N"/>
</dbReference>
<dbReference type="SUPFAM" id="SSF49265">
    <property type="entry name" value="Fibronectin type III"/>
    <property type="match status" value="2"/>
</dbReference>
<gene>
    <name evidence="6" type="primary">EBI3</name>
    <name evidence="6" type="ORF">P7K49_032975</name>
</gene>
<organism evidence="6 7">
    <name type="scientific">Saguinus oedipus</name>
    <name type="common">Cotton-top tamarin</name>
    <name type="synonym">Oedipomidas oedipus</name>
    <dbReference type="NCBI Taxonomy" id="9490"/>
    <lineage>
        <taxon>Eukaryota</taxon>
        <taxon>Metazoa</taxon>
        <taxon>Chordata</taxon>
        <taxon>Craniata</taxon>
        <taxon>Vertebrata</taxon>
        <taxon>Euteleostomi</taxon>
        <taxon>Mammalia</taxon>
        <taxon>Eutheria</taxon>
        <taxon>Euarchontoglires</taxon>
        <taxon>Primates</taxon>
        <taxon>Haplorrhini</taxon>
        <taxon>Platyrrhini</taxon>
        <taxon>Cebidae</taxon>
        <taxon>Callitrichinae</taxon>
        <taxon>Saguinus</taxon>
    </lineage>
</organism>
<accession>A0ABQ9TRP4</accession>
<dbReference type="PANTHER" id="PTHR48483">
    <property type="entry name" value="INTERLEUKIN-27 SUBUNIT BETA"/>
    <property type="match status" value="1"/>
</dbReference>
<dbReference type="Pfam" id="PF00041">
    <property type="entry name" value="fn3"/>
    <property type="match status" value="1"/>
</dbReference>
<dbReference type="EMBL" id="JASSZA010000019">
    <property type="protein sequence ID" value="KAK2087068.1"/>
    <property type="molecule type" value="Genomic_DNA"/>
</dbReference>
<dbReference type="PANTHER" id="PTHR48483:SF2">
    <property type="entry name" value="INTERLEUKIN-27 SUBUNIT BETA"/>
    <property type="match status" value="1"/>
</dbReference>
<dbReference type="Gene3D" id="2.60.40.10">
    <property type="entry name" value="Immunoglobulins"/>
    <property type="match status" value="2"/>
</dbReference>
<evidence type="ECO:0000259" key="5">
    <source>
        <dbReference type="PROSITE" id="PS50853"/>
    </source>
</evidence>
<evidence type="ECO:0000313" key="7">
    <source>
        <dbReference type="Proteomes" id="UP001266305"/>
    </source>
</evidence>
<keyword evidence="3" id="KW-0677">Repeat</keyword>
<evidence type="ECO:0000313" key="6">
    <source>
        <dbReference type="EMBL" id="KAK2087068.1"/>
    </source>
</evidence>
<evidence type="ECO:0000256" key="1">
    <source>
        <dbReference type="ARBA" id="ARBA00010890"/>
    </source>
</evidence>
<dbReference type="PROSITE" id="PS50853">
    <property type="entry name" value="FN3"/>
    <property type="match status" value="1"/>
</dbReference>
<comment type="caution">
    <text evidence="6">The sequence shown here is derived from an EMBL/GenBank/DDBJ whole genome shotgun (WGS) entry which is preliminary data.</text>
</comment>
<comment type="similarity">
    <text evidence="1">Belongs to the type I cytokine receptor family. Type 3 subfamily.</text>
</comment>
<dbReference type="InterPro" id="IPR036116">
    <property type="entry name" value="FN3_sf"/>
</dbReference>
<dbReference type="InterPro" id="IPR003961">
    <property type="entry name" value="FN3_dom"/>
</dbReference>
<keyword evidence="7" id="KW-1185">Reference proteome</keyword>
<evidence type="ECO:0000256" key="2">
    <source>
        <dbReference type="ARBA" id="ARBA00022729"/>
    </source>
</evidence>
<name>A0ABQ9TRP4_SAGOE</name>
<protein>
    <submittedName>
        <fullName evidence="6">Interleukin-27 subunit beta</fullName>
    </submittedName>
</protein>
<dbReference type="Pfam" id="PF24031">
    <property type="entry name" value="FN3_IL27B_N"/>
    <property type="match status" value="1"/>
</dbReference>
<keyword evidence="2" id="KW-0732">Signal</keyword>
<dbReference type="InterPro" id="IPR013783">
    <property type="entry name" value="Ig-like_fold"/>
</dbReference>
<sequence length="315" mass="34803">MHLEASRGPCPSVPSWLHRPTWFLHSGSIVPTHWSVWTQGVTAPPLPPENLHPDGWDVCGGSCLPRRPARLTSPPQLLRAELATVMTPPLLLALVLWASCPPCSGREGPPAAPTLPQVQCRAPRYPIAVDCSWTLPPAPNSTRPVSFIATYRLGMAARGHSWPCLQRTPAATSCTIADVQLFSTAPYVLNVTAVHPWGSCSSFMPFIAEHIIKPDPPEGVHLSPLAGRQLQVQWEPPRSWPFPEIFSLKYWIRYKRQGAARFHQVGPIEATSFILRALRPQARYYIQVAAQDLTDYGELSDWSLPATTPMTPGKQ</sequence>
<dbReference type="InterPro" id="IPR003530">
    <property type="entry name" value="Hematopoietin_rcpt_L_F3_CS"/>
</dbReference>
<dbReference type="SMART" id="SM00060">
    <property type="entry name" value="FN3"/>
    <property type="match status" value="2"/>
</dbReference>
<dbReference type="InterPro" id="IPR053073">
    <property type="entry name" value="IL11/IL27_subunit_beta"/>
</dbReference>
<proteinExistence type="inferred from homology"/>